<reference evidence="1" key="1">
    <citation type="submission" date="2020-05" db="EMBL/GenBank/DDBJ databases">
        <authorList>
            <person name="Chiriac C."/>
            <person name="Salcher M."/>
            <person name="Ghai R."/>
            <person name="Kavagutti S V."/>
        </authorList>
    </citation>
    <scope>NUCLEOTIDE SEQUENCE</scope>
</reference>
<proteinExistence type="predicted"/>
<organism evidence="1">
    <name type="scientific">uncultured Caudovirales phage</name>
    <dbReference type="NCBI Taxonomy" id="2100421"/>
    <lineage>
        <taxon>Viruses</taxon>
        <taxon>Duplodnaviria</taxon>
        <taxon>Heunggongvirae</taxon>
        <taxon>Uroviricota</taxon>
        <taxon>Caudoviricetes</taxon>
        <taxon>Peduoviridae</taxon>
        <taxon>Maltschvirus</taxon>
        <taxon>Maltschvirus maltsch</taxon>
    </lineage>
</organism>
<sequence length="137" mass="13366">MSYAEAPGQTLTFAASADYSSATGLGSQYKIVVLGANAVCTVATAATTSPLGVLYNRPNAGDAGTVVTSGVAFVQVDSTTDIAVGDAIASNGSGIGIKTTTATNYVLGRALEARTANTVGIIPVLLTLGAVVPGAAA</sequence>
<accession>A0A6J5RT97</accession>
<dbReference type="InterPro" id="IPR011231">
    <property type="entry name" value="Phage_VT1-Sakai_H0018"/>
</dbReference>
<dbReference type="EMBL" id="LR797224">
    <property type="protein sequence ID" value="CAB4195114.1"/>
    <property type="molecule type" value="Genomic_DNA"/>
</dbReference>
<dbReference type="Pfam" id="PF09956">
    <property type="entry name" value="Phage_cement_2"/>
    <property type="match status" value="1"/>
</dbReference>
<evidence type="ECO:0000313" key="1">
    <source>
        <dbReference type="EMBL" id="CAB4195114.1"/>
    </source>
</evidence>
<protein>
    <submittedName>
        <fullName evidence="1">Bacteriophage VT1-Sakai, H0018</fullName>
    </submittedName>
</protein>
<gene>
    <name evidence="1" type="ORF">UFOVP1279_47</name>
</gene>
<name>A0A6J5RT97_9CAUD</name>